<dbReference type="InterPro" id="IPR004358">
    <property type="entry name" value="Sig_transdc_His_kin-like_C"/>
</dbReference>
<dbReference type="SUPFAM" id="SSF47384">
    <property type="entry name" value="Homodimeric domain of signal transducing histidine kinase"/>
    <property type="match status" value="1"/>
</dbReference>
<dbReference type="SMART" id="SM00065">
    <property type="entry name" value="GAF"/>
    <property type="match status" value="1"/>
</dbReference>
<evidence type="ECO:0000256" key="2">
    <source>
        <dbReference type="ARBA" id="ARBA00012438"/>
    </source>
</evidence>
<accession>A0A7C4W148</accession>
<dbReference type="PROSITE" id="PS50109">
    <property type="entry name" value="HIS_KIN"/>
    <property type="match status" value="1"/>
</dbReference>
<name>A0A7C4W148_9BACT</name>
<dbReference type="Pfam" id="PF02518">
    <property type="entry name" value="HATPase_c"/>
    <property type="match status" value="1"/>
</dbReference>
<feature type="domain" description="PAS" evidence="10">
    <location>
        <begin position="480"/>
        <end position="550"/>
    </location>
</feature>
<evidence type="ECO:0000256" key="7">
    <source>
        <dbReference type="ARBA" id="ARBA00022840"/>
    </source>
</evidence>
<keyword evidence="6" id="KW-0418">Kinase</keyword>
<dbReference type="InterPro" id="IPR036890">
    <property type="entry name" value="HATPase_C_sf"/>
</dbReference>
<evidence type="ECO:0000256" key="4">
    <source>
        <dbReference type="ARBA" id="ARBA00022679"/>
    </source>
</evidence>
<dbReference type="GO" id="GO:0000155">
    <property type="term" value="F:phosphorelay sensor kinase activity"/>
    <property type="evidence" value="ECO:0007669"/>
    <property type="project" value="InterPro"/>
</dbReference>
<dbReference type="SUPFAM" id="SSF55874">
    <property type="entry name" value="ATPase domain of HSP90 chaperone/DNA topoisomerase II/histidine kinase"/>
    <property type="match status" value="1"/>
</dbReference>
<keyword evidence="3" id="KW-0597">Phosphoprotein</keyword>
<dbReference type="Gene3D" id="3.30.565.10">
    <property type="entry name" value="Histidine kinase-like ATPase, C-terminal domain"/>
    <property type="match status" value="1"/>
</dbReference>
<keyword evidence="7" id="KW-0067">ATP-binding</keyword>
<dbReference type="InterPro" id="IPR000014">
    <property type="entry name" value="PAS"/>
</dbReference>
<feature type="domain" description="Histidine kinase" evidence="9">
    <location>
        <begin position="616"/>
        <end position="840"/>
    </location>
</feature>
<dbReference type="Gene3D" id="3.30.450.20">
    <property type="entry name" value="PAS domain"/>
    <property type="match status" value="2"/>
</dbReference>
<dbReference type="AlphaFoldDB" id="A0A7C4W148"/>
<proteinExistence type="predicted"/>
<gene>
    <name evidence="12" type="ORF">ENS29_16040</name>
</gene>
<dbReference type="CDD" id="cd00130">
    <property type="entry name" value="PAS"/>
    <property type="match status" value="2"/>
</dbReference>
<dbReference type="InterPro" id="IPR036291">
    <property type="entry name" value="NAD(P)-bd_dom_sf"/>
</dbReference>
<evidence type="ECO:0000259" key="9">
    <source>
        <dbReference type="PROSITE" id="PS50109"/>
    </source>
</evidence>
<evidence type="ECO:0000256" key="1">
    <source>
        <dbReference type="ARBA" id="ARBA00000085"/>
    </source>
</evidence>
<dbReference type="InterPro" id="IPR003661">
    <property type="entry name" value="HisK_dim/P_dom"/>
</dbReference>
<dbReference type="InterPro" id="IPR003018">
    <property type="entry name" value="GAF"/>
</dbReference>
<dbReference type="InterPro" id="IPR013656">
    <property type="entry name" value="PAS_4"/>
</dbReference>
<dbReference type="CDD" id="cd00082">
    <property type="entry name" value="HisKA"/>
    <property type="match status" value="1"/>
</dbReference>
<dbReference type="PROSITE" id="PS50112">
    <property type="entry name" value="PAS"/>
    <property type="match status" value="2"/>
</dbReference>
<dbReference type="SUPFAM" id="SSF55785">
    <property type="entry name" value="PYP-like sensor domain (PAS domain)"/>
    <property type="match status" value="2"/>
</dbReference>
<dbReference type="InterPro" id="IPR005467">
    <property type="entry name" value="His_kinase_dom"/>
</dbReference>
<protein>
    <recommendedName>
        <fullName evidence="2">histidine kinase</fullName>
        <ecNumber evidence="2">2.7.13.3</ecNumber>
    </recommendedName>
</protein>
<dbReference type="InterPro" id="IPR036097">
    <property type="entry name" value="HisK_dim/P_sf"/>
</dbReference>
<dbReference type="Pfam" id="PF13426">
    <property type="entry name" value="PAS_9"/>
    <property type="match status" value="1"/>
</dbReference>
<organism evidence="12">
    <name type="scientific">Desulfatirhabdium butyrativorans</name>
    <dbReference type="NCBI Taxonomy" id="340467"/>
    <lineage>
        <taxon>Bacteria</taxon>
        <taxon>Pseudomonadati</taxon>
        <taxon>Thermodesulfobacteriota</taxon>
        <taxon>Desulfobacteria</taxon>
        <taxon>Desulfobacterales</taxon>
        <taxon>Desulfatirhabdiaceae</taxon>
        <taxon>Desulfatirhabdium</taxon>
    </lineage>
</organism>
<dbReference type="InterPro" id="IPR035965">
    <property type="entry name" value="PAS-like_dom_sf"/>
</dbReference>
<keyword evidence="5" id="KW-0547">Nucleotide-binding</keyword>
<dbReference type="SMART" id="SM00387">
    <property type="entry name" value="HATPase_c"/>
    <property type="match status" value="1"/>
</dbReference>
<sequence length="850" mass="96311">MENPLENKAIAFVGAGRFFLRVFDLLMQPYFRKKGIRIRCVVDVDPNAVGLALARRFDIPVLSRYEDIFSDGETDVLIELTQDPALANEIRSTKPERLQLIDHFEAMRLWDRLRILQARDAFIEAVSRDGCLVTSGIHQAFQRFSNEVDAIVSERCAYSHDIESELIAHQQKISQIIAGSTIPTFVIDQDHVVTHWNKAMERLTGYGEAEMVGTKRQWEPFWEHPRPSMADVILDQIDRDEVERLYGGKWRPSALIDGAYEAEVFFPKLGSGGKWCFFTAAPIRAADGRYIGAIETLWDTTEQKKAEEEREAHTRELSVLCTVYSELSAAEPIQNRVQRSIELVREFLGVHCIGLFLDDPLQGFIPKYLALSDDNPCAKPLLEDWKKVLQKAVETSTVRTLSVVNDLALENTPSPEQTSLKTIRFIPISTKAHKTMGAMVIGETNQRLWTAREQNILELIGNRIGVAIENVELQEQLLESEEKYRSLFNNDPHPIFLLDAVEYRIRDINHRVTEVYGYTLDEIVGKPFADLGDETERDVMERIEELEANRSLLLSKNRHFRKDGRPFFVNINVRRAGDLHEDILIVTTTDITEVVEKETQLIQAGKMATLGLMAAGIAHEINQPLNVIQVCADFLLKMVGKKAILPEEEMASIANDIGRNVQRAADIIRHMRDFSRQAEAVKTKISINDPIRDVLKVLGHQIKAHEVELFVSLDDDLPQILASHNRLEQVFINLVTNAVDAMDEKRARPDCGKYHKRLEVITRMEKGMVCARITDNGIGMPTEVQKRIFEPFFTTKSVGKGTGLGVSISYGIVKDYDGILEVDSEPGQGTSFVVRFPPAEKRHAPHSPDR</sequence>
<comment type="catalytic activity">
    <reaction evidence="1">
        <text>ATP + protein L-histidine = ADP + protein N-phospho-L-histidine.</text>
        <dbReference type="EC" id="2.7.13.3"/>
    </reaction>
</comment>
<evidence type="ECO:0000313" key="12">
    <source>
        <dbReference type="EMBL" id="HGU34335.1"/>
    </source>
</evidence>
<dbReference type="PRINTS" id="PR00344">
    <property type="entry name" value="BCTRLSENSOR"/>
</dbReference>
<feature type="domain" description="PAC" evidence="11">
    <location>
        <begin position="260"/>
        <end position="312"/>
    </location>
</feature>
<evidence type="ECO:0000259" key="10">
    <source>
        <dbReference type="PROSITE" id="PS50112"/>
    </source>
</evidence>
<evidence type="ECO:0000256" key="5">
    <source>
        <dbReference type="ARBA" id="ARBA00022741"/>
    </source>
</evidence>
<dbReference type="EMBL" id="DSUH01000368">
    <property type="protein sequence ID" value="HGU34335.1"/>
    <property type="molecule type" value="Genomic_DNA"/>
</dbReference>
<evidence type="ECO:0000256" key="8">
    <source>
        <dbReference type="ARBA" id="ARBA00023012"/>
    </source>
</evidence>
<dbReference type="PROSITE" id="PS50113">
    <property type="entry name" value="PAC"/>
    <property type="match status" value="1"/>
</dbReference>
<dbReference type="Gene3D" id="3.30.450.40">
    <property type="match status" value="1"/>
</dbReference>
<reference evidence="12" key="1">
    <citation type="journal article" date="2020" name="mSystems">
        <title>Genome- and Community-Level Interaction Insights into Carbon Utilization and Element Cycling Functions of Hydrothermarchaeota in Hydrothermal Sediment.</title>
        <authorList>
            <person name="Zhou Z."/>
            <person name="Liu Y."/>
            <person name="Xu W."/>
            <person name="Pan J."/>
            <person name="Luo Z.H."/>
            <person name="Li M."/>
        </authorList>
    </citation>
    <scope>NUCLEOTIDE SEQUENCE [LARGE SCALE GENOMIC DNA]</scope>
    <source>
        <strain evidence="12">SpSt-477</strain>
    </source>
</reference>
<dbReference type="InterPro" id="IPR029016">
    <property type="entry name" value="GAF-like_dom_sf"/>
</dbReference>
<keyword evidence="4" id="KW-0808">Transferase</keyword>
<dbReference type="InterPro" id="IPR003594">
    <property type="entry name" value="HATPase_dom"/>
</dbReference>
<dbReference type="SMART" id="SM00091">
    <property type="entry name" value="PAS"/>
    <property type="match status" value="2"/>
</dbReference>
<dbReference type="GO" id="GO:0005524">
    <property type="term" value="F:ATP binding"/>
    <property type="evidence" value="ECO:0007669"/>
    <property type="project" value="UniProtKB-KW"/>
</dbReference>
<comment type="caution">
    <text evidence="12">The sequence shown here is derived from an EMBL/GenBank/DDBJ whole genome shotgun (WGS) entry which is preliminary data.</text>
</comment>
<evidence type="ECO:0000256" key="3">
    <source>
        <dbReference type="ARBA" id="ARBA00022553"/>
    </source>
</evidence>
<evidence type="ECO:0000256" key="6">
    <source>
        <dbReference type="ARBA" id="ARBA00022777"/>
    </source>
</evidence>
<dbReference type="Gene3D" id="1.10.287.130">
    <property type="match status" value="1"/>
</dbReference>
<dbReference type="NCBIfam" id="TIGR00229">
    <property type="entry name" value="sensory_box"/>
    <property type="match status" value="2"/>
</dbReference>
<dbReference type="SUPFAM" id="SSF51735">
    <property type="entry name" value="NAD(P)-binding Rossmann-fold domains"/>
    <property type="match status" value="1"/>
</dbReference>
<dbReference type="PANTHER" id="PTHR43065">
    <property type="entry name" value="SENSOR HISTIDINE KINASE"/>
    <property type="match status" value="1"/>
</dbReference>
<dbReference type="PANTHER" id="PTHR43065:SF46">
    <property type="entry name" value="C4-DICARBOXYLATE TRANSPORT SENSOR PROTEIN DCTB"/>
    <property type="match status" value="1"/>
</dbReference>
<evidence type="ECO:0000259" key="11">
    <source>
        <dbReference type="PROSITE" id="PS50113"/>
    </source>
</evidence>
<feature type="domain" description="PAS" evidence="10">
    <location>
        <begin position="169"/>
        <end position="213"/>
    </location>
</feature>
<dbReference type="SUPFAM" id="SSF55781">
    <property type="entry name" value="GAF domain-like"/>
    <property type="match status" value="1"/>
</dbReference>
<dbReference type="SMART" id="SM00388">
    <property type="entry name" value="HisKA"/>
    <property type="match status" value="1"/>
</dbReference>
<dbReference type="InterPro" id="IPR000700">
    <property type="entry name" value="PAS-assoc_C"/>
</dbReference>
<dbReference type="Pfam" id="PF08448">
    <property type="entry name" value="PAS_4"/>
    <property type="match status" value="1"/>
</dbReference>
<dbReference type="Pfam" id="PF00512">
    <property type="entry name" value="HisKA"/>
    <property type="match status" value="1"/>
</dbReference>
<keyword evidence="8" id="KW-0902">Two-component regulatory system</keyword>
<dbReference type="EC" id="2.7.13.3" evidence="2"/>